<sequence>MKNRTKLIASAIVASALILGASGCGGGSDSGSSSNGGNTTSITASQKTAVLTTYADIALSNYTQAHTDAIALQVAVLAFTTSPSTATQDTAKAAWKTSRESYGTTEAFRLSNGPIDGEEAFSGSFGAPEGQLNAWPLNEAMIDYTQVQSSVAVTGGNIIDGTGNFTGFTSTDGITAVTLGGVGTVDITTINIALLEKFTEVDGDANVATGYHAVEFLLWGQDQDYNDPVADTITNGADVAGQRPFTDYTTDTNSARRIAYINAAADLIVADLVKVKDAWTAGVGSYRNALLNTDTNDTNKIDADVAIKHILAGIGVFVKSELANERIAVAVQDPSEEDEHSCFSDNTHRDIALNFQGFVNVLKGEYLGASQGTSFYSLASAANKTKIDTLVTALEIKIAAIDTAATSGTHFDTQIKNGNANKQNIIDTYREMRDLGDEMVSVASDFGISLTTADVTDSGESDQGQN</sequence>
<keyword evidence="2" id="KW-0732">Signal</keyword>
<evidence type="ECO:0000256" key="2">
    <source>
        <dbReference type="ARBA" id="ARBA00022729"/>
    </source>
</evidence>
<reference evidence="4" key="1">
    <citation type="submission" date="2016-10" db="EMBL/GenBank/DDBJ databases">
        <authorList>
            <person name="de Groot N.N."/>
        </authorList>
    </citation>
    <scope>NUCLEOTIDE SEQUENCE</scope>
</reference>
<feature type="domain" description="Imelysin-like" evidence="3">
    <location>
        <begin position="58"/>
        <end position="430"/>
    </location>
</feature>
<dbReference type="AlphaFoldDB" id="A0A1W1BKW1"/>
<proteinExistence type="predicted"/>
<dbReference type="GO" id="GO:0030313">
    <property type="term" value="C:cell envelope"/>
    <property type="evidence" value="ECO:0007669"/>
    <property type="project" value="UniProtKB-SubCell"/>
</dbReference>
<evidence type="ECO:0000259" key="3">
    <source>
        <dbReference type="Pfam" id="PF09375"/>
    </source>
</evidence>
<name>A0A1W1BKW1_9ZZZZ</name>
<protein>
    <submittedName>
        <fullName evidence="4">Iron-regulated protein A</fullName>
    </submittedName>
</protein>
<dbReference type="InterPro" id="IPR038352">
    <property type="entry name" value="Imelysin_sf"/>
</dbReference>
<dbReference type="PROSITE" id="PS51257">
    <property type="entry name" value="PROKAR_LIPOPROTEIN"/>
    <property type="match status" value="1"/>
</dbReference>
<gene>
    <name evidence="4" type="ORF">MNB_SM-4-332</name>
</gene>
<dbReference type="EMBL" id="FPHF01000027">
    <property type="protein sequence ID" value="SFV54200.1"/>
    <property type="molecule type" value="Genomic_DNA"/>
</dbReference>
<dbReference type="InterPro" id="IPR018976">
    <property type="entry name" value="Imelysin-like"/>
</dbReference>
<organism evidence="4">
    <name type="scientific">hydrothermal vent metagenome</name>
    <dbReference type="NCBI Taxonomy" id="652676"/>
    <lineage>
        <taxon>unclassified sequences</taxon>
        <taxon>metagenomes</taxon>
        <taxon>ecological metagenomes</taxon>
    </lineage>
</organism>
<dbReference type="Gene3D" id="1.20.1420.20">
    <property type="entry name" value="M75 peptidase, HXXE motif"/>
    <property type="match status" value="1"/>
</dbReference>
<dbReference type="Pfam" id="PF09375">
    <property type="entry name" value="Peptidase_M75"/>
    <property type="match status" value="1"/>
</dbReference>
<comment type="subcellular location">
    <subcellularLocation>
        <location evidence="1">Cell envelope</location>
    </subcellularLocation>
</comment>
<accession>A0A1W1BKW1</accession>
<evidence type="ECO:0000313" key="4">
    <source>
        <dbReference type="EMBL" id="SFV54200.1"/>
    </source>
</evidence>
<evidence type="ECO:0000256" key="1">
    <source>
        <dbReference type="ARBA" id="ARBA00004196"/>
    </source>
</evidence>
<dbReference type="CDD" id="cd14657">
    <property type="entry name" value="Imelysin_IrpA-like"/>
    <property type="match status" value="1"/>
</dbReference>